<proteinExistence type="predicted"/>
<evidence type="ECO:0000259" key="7">
    <source>
        <dbReference type="Pfam" id="PF00482"/>
    </source>
</evidence>
<dbReference type="InterPro" id="IPR042094">
    <property type="entry name" value="T2SS_GspF_sf"/>
</dbReference>
<evidence type="ECO:0000256" key="3">
    <source>
        <dbReference type="ARBA" id="ARBA00022692"/>
    </source>
</evidence>
<protein>
    <submittedName>
        <fullName evidence="8">Tight adherence protein B</fullName>
    </submittedName>
</protein>
<keyword evidence="2" id="KW-1003">Cell membrane</keyword>
<keyword evidence="3 6" id="KW-0812">Transmembrane</keyword>
<organism evidence="8 9">
    <name type="scientific">Nesterenkonia aurantiaca</name>
    <dbReference type="NCBI Taxonomy" id="1436010"/>
    <lineage>
        <taxon>Bacteria</taxon>
        <taxon>Bacillati</taxon>
        <taxon>Actinomycetota</taxon>
        <taxon>Actinomycetes</taxon>
        <taxon>Micrococcales</taxon>
        <taxon>Micrococcaceae</taxon>
        <taxon>Nesterenkonia</taxon>
    </lineage>
</organism>
<evidence type="ECO:0000313" key="8">
    <source>
        <dbReference type="EMBL" id="TDS82313.1"/>
    </source>
</evidence>
<reference evidence="8 9" key="1">
    <citation type="submission" date="2019-03" db="EMBL/GenBank/DDBJ databases">
        <title>Genomic Encyclopedia of Type Strains, Phase III (KMG-III): the genomes of soil and plant-associated and newly described type strains.</title>
        <authorList>
            <person name="Whitman W."/>
        </authorList>
    </citation>
    <scope>NUCLEOTIDE SEQUENCE [LARGE SCALE GENOMIC DNA]</scope>
    <source>
        <strain evidence="8 9">DSM 27373</strain>
    </source>
</reference>
<dbReference type="InterPro" id="IPR018076">
    <property type="entry name" value="T2SS_GspF_dom"/>
</dbReference>
<feature type="transmembrane region" description="Helical" evidence="6">
    <location>
        <begin position="260"/>
        <end position="281"/>
    </location>
</feature>
<dbReference type="GO" id="GO:0005886">
    <property type="term" value="C:plasma membrane"/>
    <property type="evidence" value="ECO:0007669"/>
    <property type="project" value="UniProtKB-SubCell"/>
</dbReference>
<evidence type="ECO:0000313" key="9">
    <source>
        <dbReference type="Proteomes" id="UP000294506"/>
    </source>
</evidence>
<gene>
    <name evidence="8" type="ORF">EV640_1195</name>
</gene>
<keyword evidence="9" id="KW-1185">Reference proteome</keyword>
<evidence type="ECO:0000256" key="2">
    <source>
        <dbReference type="ARBA" id="ARBA00022475"/>
    </source>
</evidence>
<dbReference type="PANTHER" id="PTHR35007:SF1">
    <property type="entry name" value="PILUS ASSEMBLY PROTEIN"/>
    <property type="match status" value="1"/>
</dbReference>
<dbReference type="Gene3D" id="1.20.81.30">
    <property type="entry name" value="Type II secretion system (T2SS), domain F"/>
    <property type="match status" value="1"/>
</dbReference>
<dbReference type="PANTHER" id="PTHR35007">
    <property type="entry name" value="INTEGRAL MEMBRANE PROTEIN-RELATED"/>
    <property type="match status" value="1"/>
</dbReference>
<keyword evidence="4 6" id="KW-1133">Transmembrane helix</keyword>
<keyword evidence="5 6" id="KW-0472">Membrane</keyword>
<dbReference type="AlphaFoldDB" id="A0A4R7FUD9"/>
<feature type="transmembrane region" description="Helical" evidence="6">
    <location>
        <begin position="96"/>
        <end position="112"/>
    </location>
</feature>
<accession>A0A4R7FUD9</accession>
<evidence type="ECO:0000256" key="6">
    <source>
        <dbReference type="SAM" id="Phobius"/>
    </source>
</evidence>
<comment type="caution">
    <text evidence="8">The sequence shown here is derived from an EMBL/GenBank/DDBJ whole genome shotgun (WGS) entry which is preliminary data.</text>
</comment>
<evidence type="ECO:0000256" key="1">
    <source>
        <dbReference type="ARBA" id="ARBA00004651"/>
    </source>
</evidence>
<feature type="transmembrane region" description="Helical" evidence="6">
    <location>
        <begin position="12"/>
        <end position="34"/>
    </location>
</feature>
<comment type="subcellular location">
    <subcellularLocation>
        <location evidence="1">Cell membrane</location>
        <topology evidence="1">Multi-pass membrane protein</topology>
    </subcellularLocation>
</comment>
<dbReference type="EMBL" id="SOAN01000019">
    <property type="protein sequence ID" value="TDS82313.1"/>
    <property type="molecule type" value="Genomic_DNA"/>
</dbReference>
<dbReference type="Proteomes" id="UP000294506">
    <property type="component" value="Unassembled WGS sequence"/>
</dbReference>
<feature type="transmembrane region" description="Helical" evidence="6">
    <location>
        <begin position="293"/>
        <end position="313"/>
    </location>
</feature>
<feature type="domain" description="Type II secretion system protein GspF" evidence="7">
    <location>
        <begin position="154"/>
        <end position="279"/>
    </location>
</feature>
<sequence length="321" mass="34157">MIGPVIDLFAEHGLLASAVLIVASAVGVLAYLLLSPGPVRVPLERRQPGHVPRPSALERGAGAATALVERLIHRRGTPVGASTLELAAVKLRPQDFVFLVLVGSVVGFALGLVLSGGLLGVLFAAVVPLGAKFLLGMRISKRQKQFAEQLDDSLQLMASNLRAGHSLPQALSSVAKEAESPTSDEFVRIVNETRVGRDLGVALDMTAARMASEDFSWITQAIAINREVGGNLAEVLDGVANTIRQRNEIRRQVATLSAEGRLSALILMVLPFGLAGFLLMSNPAYLAPFTQTTIGYGLMILAIVMLSIGGLWLRKVVEIKF</sequence>
<dbReference type="Pfam" id="PF00482">
    <property type="entry name" value="T2SSF"/>
    <property type="match status" value="1"/>
</dbReference>
<dbReference type="RefSeq" id="WP_235180991.1">
    <property type="nucleotide sequence ID" value="NZ_SOAN01000019.1"/>
</dbReference>
<evidence type="ECO:0000256" key="4">
    <source>
        <dbReference type="ARBA" id="ARBA00022989"/>
    </source>
</evidence>
<name>A0A4R7FUD9_9MICC</name>
<feature type="transmembrane region" description="Helical" evidence="6">
    <location>
        <begin position="118"/>
        <end position="135"/>
    </location>
</feature>
<evidence type="ECO:0000256" key="5">
    <source>
        <dbReference type="ARBA" id="ARBA00023136"/>
    </source>
</evidence>